<evidence type="ECO:0000256" key="5">
    <source>
        <dbReference type="ARBA" id="ARBA00022776"/>
    </source>
</evidence>
<keyword evidence="5 12" id="KW-0498">Mitosis</keyword>
<dbReference type="GO" id="GO:0007059">
    <property type="term" value="P:chromosome segregation"/>
    <property type="evidence" value="ECO:0007669"/>
    <property type="project" value="TreeGrafter"/>
</dbReference>
<comment type="similarity">
    <text evidence="1 12">Belongs to the SPC24 family.</text>
</comment>
<evidence type="ECO:0000256" key="10">
    <source>
        <dbReference type="ARBA" id="ARBA00023328"/>
    </source>
</evidence>
<keyword evidence="14" id="KW-1185">Reference proteome</keyword>
<dbReference type="Pfam" id="PF08286">
    <property type="entry name" value="Spc24"/>
    <property type="match status" value="1"/>
</dbReference>
<evidence type="ECO:0000313" key="14">
    <source>
        <dbReference type="Proteomes" id="UP000694545"/>
    </source>
</evidence>
<keyword evidence="3 12" id="KW-0158">Chromosome</keyword>
<name>A0A8D2Q4L7_VARKO</name>
<evidence type="ECO:0000256" key="2">
    <source>
        <dbReference type="ARBA" id="ARBA00013690"/>
    </source>
</evidence>
<reference evidence="13" key="1">
    <citation type="submission" date="2025-08" db="UniProtKB">
        <authorList>
            <consortium name="Ensembl"/>
        </authorList>
    </citation>
    <scope>IDENTIFICATION</scope>
</reference>
<dbReference type="CDD" id="cd11565">
    <property type="entry name" value="RWD_Spc24"/>
    <property type="match status" value="1"/>
</dbReference>
<comment type="subcellular location">
    <subcellularLocation>
        <location evidence="12">Nucleus</location>
    </subcellularLocation>
    <subcellularLocation>
        <location evidence="12">Chromosome</location>
        <location evidence="12">Centromere</location>
        <location evidence="12">Kinetochore</location>
    </subcellularLocation>
</comment>
<proteinExistence type="inferred from homology"/>
<dbReference type="PANTHER" id="PTHR22142:SF2">
    <property type="entry name" value="KINETOCHORE PROTEIN SPC24"/>
    <property type="match status" value="1"/>
</dbReference>
<dbReference type="Proteomes" id="UP000694545">
    <property type="component" value="Unplaced"/>
</dbReference>
<dbReference type="GO" id="GO:0005634">
    <property type="term" value="C:nucleus"/>
    <property type="evidence" value="ECO:0007669"/>
    <property type="project" value="UniProtKB-SubCell"/>
</dbReference>
<evidence type="ECO:0000313" key="13">
    <source>
        <dbReference type="Ensembl" id="ENSVKKP00000018459.1"/>
    </source>
</evidence>
<evidence type="ECO:0000256" key="7">
    <source>
        <dbReference type="ARBA" id="ARBA00023054"/>
    </source>
</evidence>
<protein>
    <recommendedName>
        <fullName evidence="2 12">Kinetochore protein Spc24</fullName>
    </recommendedName>
</protein>
<keyword evidence="9 12" id="KW-0131">Cell cycle</keyword>
<sequence length="63" mass="7512">MPCRYLVHLYYAICHIDWDYSCEPEVIKGTHYGPDIAQPIYLSTEFSRCFISNYLWSLVSTDW</sequence>
<dbReference type="AlphaFoldDB" id="A0A8D2Q4L7"/>
<reference evidence="13" key="2">
    <citation type="submission" date="2025-09" db="UniProtKB">
        <authorList>
            <consortium name="Ensembl"/>
        </authorList>
    </citation>
    <scope>IDENTIFICATION</scope>
</reference>
<dbReference type="GO" id="GO:0008017">
    <property type="term" value="F:microtubule binding"/>
    <property type="evidence" value="ECO:0007669"/>
    <property type="project" value="TreeGrafter"/>
</dbReference>
<evidence type="ECO:0000256" key="6">
    <source>
        <dbReference type="ARBA" id="ARBA00022838"/>
    </source>
</evidence>
<keyword evidence="7" id="KW-0175">Coiled coil</keyword>
<organism evidence="13 14">
    <name type="scientific">Varanus komodoensis</name>
    <name type="common">Komodo dragon</name>
    <dbReference type="NCBI Taxonomy" id="61221"/>
    <lineage>
        <taxon>Eukaryota</taxon>
        <taxon>Metazoa</taxon>
        <taxon>Chordata</taxon>
        <taxon>Craniata</taxon>
        <taxon>Vertebrata</taxon>
        <taxon>Euteleostomi</taxon>
        <taxon>Lepidosauria</taxon>
        <taxon>Squamata</taxon>
        <taxon>Bifurcata</taxon>
        <taxon>Unidentata</taxon>
        <taxon>Episquamata</taxon>
        <taxon>Toxicofera</taxon>
        <taxon>Anguimorpha</taxon>
        <taxon>Paleoanguimorpha</taxon>
        <taxon>Varanoidea</taxon>
        <taxon>Varanidae</taxon>
        <taxon>Varanus</taxon>
    </lineage>
</organism>
<keyword evidence="8 12" id="KW-0539">Nucleus</keyword>
<accession>A0A8D2Q4L7</accession>
<evidence type="ECO:0000256" key="12">
    <source>
        <dbReference type="RuleBase" id="RU368011"/>
    </source>
</evidence>
<keyword evidence="10 12" id="KW-0137">Centromere</keyword>
<evidence type="ECO:0000256" key="9">
    <source>
        <dbReference type="ARBA" id="ARBA00023306"/>
    </source>
</evidence>
<dbReference type="Gene3D" id="3.30.160.570">
    <property type="entry name" value="Ncd80 complex, Spc24 subunit"/>
    <property type="match status" value="1"/>
</dbReference>
<dbReference type="GO" id="GO:0051301">
    <property type="term" value="P:cell division"/>
    <property type="evidence" value="ECO:0007669"/>
    <property type="project" value="UniProtKB-UniRule"/>
</dbReference>
<dbReference type="Ensembl" id="ENSVKKT00000018922.1">
    <property type="protein sequence ID" value="ENSVKKP00000018459.1"/>
    <property type="gene ID" value="ENSVKKG00000012575.1"/>
</dbReference>
<dbReference type="PANTHER" id="PTHR22142">
    <property type="match status" value="1"/>
</dbReference>
<keyword evidence="4 12" id="KW-0132">Cell division</keyword>
<dbReference type="InterPro" id="IPR013252">
    <property type="entry name" value="Ndc80_Spc24"/>
</dbReference>
<evidence type="ECO:0000256" key="1">
    <source>
        <dbReference type="ARBA" id="ARBA00007804"/>
    </source>
</evidence>
<evidence type="ECO:0000256" key="4">
    <source>
        <dbReference type="ARBA" id="ARBA00022618"/>
    </source>
</evidence>
<evidence type="ECO:0000256" key="11">
    <source>
        <dbReference type="ARBA" id="ARBA00045419"/>
    </source>
</evidence>
<evidence type="ECO:0000256" key="3">
    <source>
        <dbReference type="ARBA" id="ARBA00022454"/>
    </source>
</evidence>
<comment type="subunit">
    <text evidence="12">Component of the NDC80 complex.</text>
</comment>
<dbReference type="OMA" id="YAICHID"/>
<keyword evidence="6 12" id="KW-0995">Kinetochore</keyword>
<dbReference type="GO" id="GO:0031262">
    <property type="term" value="C:Ndc80 complex"/>
    <property type="evidence" value="ECO:0007669"/>
    <property type="project" value="TreeGrafter"/>
</dbReference>
<comment type="function">
    <text evidence="11">Acts as a component of the essential kinetochore-associated NDC80 complex, which is required for chromosome segregation and spindle checkpoint activity. Required for kinetochore integrity and the organization of stable microtubule binding sites in the outer plate of the kinetochore. The NDC80 complex synergistically enhances the affinity of the SKA1 complex for microtubules and may allow the NDC80 complex to track depolymerizing microtubules.</text>
</comment>
<evidence type="ECO:0000256" key="8">
    <source>
        <dbReference type="ARBA" id="ARBA00023242"/>
    </source>
</evidence>